<proteinExistence type="predicted"/>
<reference evidence="1" key="1">
    <citation type="submission" date="2020-10" db="EMBL/GenBank/DDBJ databases">
        <authorList>
            <person name="Kadnikov V."/>
            <person name="Beletsky A.V."/>
            <person name="Mardanov A.V."/>
            <person name="Karnachuk O.V."/>
            <person name="Ravin N.V."/>
        </authorList>
    </citation>
    <scope>NUCLEOTIDE SEQUENCE</scope>
    <source>
        <strain evidence="1">Bu02</strain>
    </source>
</reference>
<gene>
    <name evidence="1" type="primary">spoVAD</name>
    <name evidence="1" type="ORF">IMF26_02145</name>
</gene>
<accession>A0AAT9LG39</accession>
<name>A0AAT9LG39_9FIRM</name>
<dbReference type="AlphaFoldDB" id="A0AAT9LG39"/>
<dbReference type="PIRSF" id="PIRSF011570">
    <property type="entry name" value="SpoVAD"/>
    <property type="match status" value="1"/>
</dbReference>
<dbReference type="InterPro" id="IPR010894">
    <property type="entry name" value="SpoVAD"/>
</dbReference>
<protein>
    <submittedName>
        <fullName evidence="1">Stage V sporulation protein AD</fullName>
    </submittedName>
</protein>
<dbReference type="KEGG" id="fcz:IMF26_02145"/>
<dbReference type="EMBL" id="CP062796">
    <property type="protein sequence ID" value="QUL99542.1"/>
    <property type="molecule type" value="Genomic_DNA"/>
</dbReference>
<organism evidence="1">
    <name type="scientific">Candidatus Fermentithermobacillus carboniphilus</name>
    <dbReference type="NCBI Taxonomy" id="3085328"/>
    <lineage>
        <taxon>Bacteria</taxon>
        <taxon>Bacillati</taxon>
        <taxon>Bacillota</taxon>
        <taxon>Candidatus Fermentithermobacillia</taxon>
        <taxon>Candidatus Fermentithermobacillales</taxon>
        <taxon>Candidatus Fermentithermobacillaceae</taxon>
        <taxon>Candidatus Fermentithermobacillus</taxon>
    </lineage>
</organism>
<dbReference type="GO" id="GO:0016746">
    <property type="term" value="F:acyltransferase activity"/>
    <property type="evidence" value="ECO:0007669"/>
    <property type="project" value="InterPro"/>
</dbReference>
<dbReference type="Pfam" id="PF07451">
    <property type="entry name" value="SpoVAD"/>
    <property type="match status" value="1"/>
</dbReference>
<dbReference type="InterPro" id="IPR038369">
    <property type="entry name" value="SpoVAD_sf"/>
</dbReference>
<reference evidence="1" key="2">
    <citation type="journal article" date="2023" name="Biology">
        <title>Prokaryotic Life Associated with Coal-Fire Gas Vents Revealed by Metagenomics.</title>
        <authorList>
            <person name="Kadnikov V.V."/>
            <person name="Mardanov A.V."/>
            <person name="Beletsky A.V."/>
            <person name="Karnachuk O.V."/>
            <person name="Ravin N.V."/>
        </authorList>
    </citation>
    <scope>NUCLEOTIDE SEQUENCE</scope>
    <source>
        <strain evidence="1">Bu02</strain>
    </source>
</reference>
<dbReference type="SUPFAM" id="SSF53901">
    <property type="entry name" value="Thiolase-like"/>
    <property type="match status" value="1"/>
</dbReference>
<dbReference type="Gene3D" id="3.40.47.40">
    <property type="entry name" value="Stage V sporulation protein AD"/>
    <property type="match status" value="1"/>
</dbReference>
<dbReference type="NCBIfam" id="TIGR02845">
    <property type="entry name" value="spore_V_AD"/>
    <property type="match status" value="1"/>
</dbReference>
<evidence type="ECO:0000313" key="1">
    <source>
        <dbReference type="EMBL" id="QUL99542.1"/>
    </source>
</evidence>
<sequence>MPVVVAAASVVGPREGEGPLGRLFDMVYNDTLFQETSWEKAETRMLRQALDLALAKAGIDQTQVDFLLAGDLLNQIISSSYMAREYDIPYVGLYGACATMAEGLALGSLLVGGRFARYVAVASSSHHDTAERQYRYPTEFGYQRVPTSQWTATAAGAVIIAAKGAGPRVEAVTVGRVQDYGVIDPNDMGSAMAPAFADTVWRHLQDMSRKPDDYDLILSGDLGKIGVGISHRLLLQKGIDIESRHQDSGLLLYEMKPEIGAGASGCGCIASVFTAKFWPDLMAGKIKRMLLVATGALHSPTSCQQGESIPSIAHAVALVSETA</sequence>
<dbReference type="NCBIfam" id="NF006160">
    <property type="entry name" value="PRK08304.1"/>
    <property type="match status" value="1"/>
</dbReference>
<dbReference type="InterPro" id="IPR016039">
    <property type="entry name" value="Thiolase-like"/>
</dbReference>